<accession>A0A1V4QGQ6</accession>
<name>A0A1V4QGQ6_UNCW3</name>
<dbReference type="EMBL" id="MUKB01000009">
    <property type="protein sequence ID" value="OPX18540.1"/>
    <property type="molecule type" value="Genomic_DNA"/>
</dbReference>
<gene>
    <name evidence="1" type="ORF">BXT86_00680</name>
</gene>
<protein>
    <submittedName>
        <fullName evidence="1">Uncharacterized protein</fullName>
    </submittedName>
</protein>
<evidence type="ECO:0000313" key="1">
    <source>
        <dbReference type="EMBL" id="OPX18540.1"/>
    </source>
</evidence>
<dbReference type="Gene3D" id="2.120.10.70">
    <property type="entry name" value="Fucose-specific lectin"/>
    <property type="match status" value="2"/>
</dbReference>
<reference evidence="2" key="1">
    <citation type="submission" date="2017-01" db="EMBL/GenBank/DDBJ databases">
        <title>Novel pathways for hydrocarbon cycling and metabolic interdependencies in hydrothermal sediment communities.</title>
        <authorList>
            <person name="Dombrowski N."/>
            <person name="Seitz K."/>
            <person name="Teske A."/>
            <person name="Baker B."/>
        </authorList>
    </citation>
    <scope>NUCLEOTIDE SEQUENCE [LARGE SCALE GENOMIC DNA]</scope>
</reference>
<comment type="caution">
    <text evidence="1">The sequence shown here is derived from an EMBL/GenBank/DDBJ whole genome shotgun (WGS) entry which is preliminary data.</text>
</comment>
<organism evidence="1 2">
    <name type="scientific">candidate division WOR-3 bacterium 4484_100</name>
    <dbReference type="NCBI Taxonomy" id="1936077"/>
    <lineage>
        <taxon>Bacteria</taxon>
        <taxon>Bacteria division WOR-3</taxon>
    </lineage>
</organism>
<dbReference type="Proteomes" id="UP000191663">
    <property type="component" value="Unassembled WGS sequence"/>
</dbReference>
<dbReference type="SUPFAM" id="SSF89372">
    <property type="entry name" value="Fucose-specific lectin"/>
    <property type="match status" value="1"/>
</dbReference>
<sequence>MILLIFISAWYTMMVDPNLATGTGVAIDVNHNPHLFYYTNDTILTHAYWNNDSWVYETVAPAASWHNGGPSVVIDANNRIYVAFYAENNYLGYAYFDGTWHTEIVDNSSSCGDYCSLKLDSNGNPHIAYIAEISGCPLRYAYKNGTDWVIQERPYCAFTPSLGLDSLDHPHIAHNDPSTYTLYYTSFDGTTWTTETVYSGGAGSECDLVLDQNDLPNISFYWPYGGGNYSLGFAQKDGGIWNTYIVHQGAQPTKKGWNNQIAMTDDGVMHIASHAHNECFVEHAWGDGNSWNNEVVDTIGMYGAAIGICTDANDVFISYCDGGTGGGTVWLASTRIIGSEEQKQTVKTPNTLQCQPNPFTRFTSIPGSKDKHFSLYNITGKWVGTFPGDRIGYGLPAGIYFVVPEDRSLAPARVVKVR</sequence>
<proteinExistence type="predicted"/>
<dbReference type="AlphaFoldDB" id="A0A1V4QGQ6"/>
<evidence type="ECO:0000313" key="2">
    <source>
        <dbReference type="Proteomes" id="UP000191663"/>
    </source>
</evidence>